<dbReference type="SUPFAM" id="SSF53448">
    <property type="entry name" value="Nucleotide-diphospho-sugar transferases"/>
    <property type="match status" value="1"/>
</dbReference>
<dbReference type="AlphaFoldDB" id="A0A8H7W8Q7"/>
<keyword evidence="3" id="KW-0808">Transferase</keyword>
<evidence type="ECO:0000256" key="4">
    <source>
        <dbReference type="ARBA" id="ARBA00022692"/>
    </source>
</evidence>
<proteinExistence type="predicted"/>
<accession>A0A8H7W8Q7</accession>
<keyword evidence="11" id="KW-1185">Reference proteome</keyword>
<comment type="caution">
    <text evidence="10">The sequence shown here is derived from an EMBL/GenBank/DDBJ whole genome shotgun (WGS) entry which is preliminary data.</text>
</comment>
<feature type="transmembrane region" description="Helical" evidence="8">
    <location>
        <begin position="772"/>
        <end position="790"/>
    </location>
</feature>
<keyword evidence="6 8" id="KW-0472">Membrane</keyword>
<dbReference type="InterPro" id="IPR001173">
    <property type="entry name" value="Glyco_trans_2-like"/>
</dbReference>
<feature type="transmembrane region" description="Helical" evidence="8">
    <location>
        <begin position="554"/>
        <end position="572"/>
    </location>
</feature>
<feature type="domain" description="Glycosyltransferase 2-like" evidence="9">
    <location>
        <begin position="354"/>
        <end position="536"/>
    </location>
</feature>
<comment type="subcellular location">
    <subcellularLocation>
        <location evidence="1">Membrane</location>
        <topology evidence="1">Multi-pass membrane protein</topology>
    </subcellularLocation>
</comment>
<evidence type="ECO:0000256" key="7">
    <source>
        <dbReference type="SAM" id="MobiDB-lite"/>
    </source>
</evidence>
<dbReference type="PANTHER" id="PTHR43867">
    <property type="entry name" value="CELLULOSE SYNTHASE CATALYTIC SUBUNIT A [UDP-FORMING]"/>
    <property type="match status" value="1"/>
</dbReference>
<feature type="transmembrane region" description="Helical" evidence="8">
    <location>
        <begin position="210"/>
        <end position="233"/>
    </location>
</feature>
<dbReference type="OrthoDB" id="72851at2759"/>
<protein>
    <recommendedName>
        <fullName evidence="9">Glycosyltransferase 2-like domain-containing protein</fullName>
    </recommendedName>
</protein>
<feature type="transmembrane region" description="Helical" evidence="8">
    <location>
        <begin position="179"/>
        <end position="198"/>
    </location>
</feature>
<dbReference type="EMBL" id="JAFJYH010000239">
    <property type="protein sequence ID" value="KAG4415019.1"/>
    <property type="molecule type" value="Genomic_DNA"/>
</dbReference>
<dbReference type="GO" id="GO:0016757">
    <property type="term" value="F:glycosyltransferase activity"/>
    <property type="evidence" value="ECO:0007669"/>
    <property type="project" value="UniProtKB-KW"/>
</dbReference>
<organism evidence="10 11">
    <name type="scientific">Cadophora malorum</name>
    <dbReference type="NCBI Taxonomy" id="108018"/>
    <lineage>
        <taxon>Eukaryota</taxon>
        <taxon>Fungi</taxon>
        <taxon>Dikarya</taxon>
        <taxon>Ascomycota</taxon>
        <taxon>Pezizomycotina</taxon>
        <taxon>Leotiomycetes</taxon>
        <taxon>Helotiales</taxon>
        <taxon>Ploettnerulaceae</taxon>
        <taxon>Cadophora</taxon>
    </lineage>
</organism>
<dbReference type="InterPro" id="IPR029044">
    <property type="entry name" value="Nucleotide-diphossugar_trans"/>
</dbReference>
<gene>
    <name evidence="10" type="ORF">IFR04_011840</name>
</gene>
<evidence type="ECO:0000256" key="2">
    <source>
        <dbReference type="ARBA" id="ARBA00022676"/>
    </source>
</evidence>
<evidence type="ECO:0000256" key="3">
    <source>
        <dbReference type="ARBA" id="ARBA00022679"/>
    </source>
</evidence>
<evidence type="ECO:0000256" key="5">
    <source>
        <dbReference type="ARBA" id="ARBA00022989"/>
    </source>
</evidence>
<name>A0A8H7W8Q7_9HELO</name>
<dbReference type="PANTHER" id="PTHR43867:SF2">
    <property type="entry name" value="CELLULOSE SYNTHASE CATALYTIC SUBUNIT A [UDP-FORMING]"/>
    <property type="match status" value="1"/>
</dbReference>
<feature type="transmembrane region" description="Helical" evidence="8">
    <location>
        <begin position="655"/>
        <end position="674"/>
    </location>
</feature>
<feature type="transmembrane region" description="Helical" evidence="8">
    <location>
        <begin position="517"/>
        <end position="542"/>
    </location>
</feature>
<evidence type="ECO:0000313" key="11">
    <source>
        <dbReference type="Proteomes" id="UP000664132"/>
    </source>
</evidence>
<keyword evidence="5 8" id="KW-1133">Transmembrane helix</keyword>
<evidence type="ECO:0000256" key="8">
    <source>
        <dbReference type="SAM" id="Phobius"/>
    </source>
</evidence>
<dbReference type="InterPro" id="IPR050321">
    <property type="entry name" value="Glycosyltr_2/OpgH_subfam"/>
</dbReference>
<keyword evidence="2" id="KW-0328">Glycosyltransferase</keyword>
<dbReference type="Pfam" id="PF13632">
    <property type="entry name" value="Glyco_trans_2_3"/>
    <property type="match status" value="1"/>
</dbReference>
<evidence type="ECO:0000259" key="9">
    <source>
        <dbReference type="Pfam" id="PF13632"/>
    </source>
</evidence>
<keyword evidence="4 8" id="KW-0812">Transmembrane</keyword>
<feature type="transmembrane region" description="Helical" evidence="8">
    <location>
        <begin position="593"/>
        <end position="614"/>
    </location>
</feature>
<dbReference type="GO" id="GO:0016020">
    <property type="term" value="C:membrane"/>
    <property type="evidence" value="ECO:0007669"/>
    <property type="project" value="UniProtKB-SubCell"/>
</dbReference>
<evidence type="ECO:0000256" key="1">
    <source>
        <dbReference type="ARBA" id="ARBA00004141"/>
    </source>
</evidence>
<dbReference type="CDD" id="cd06421">
    <property type="entry name" value="CESA_CelA_like"/>
    <property type="match status" value="1"/>
</dbReference>
<dbReference type="Proteomes" id="UP000664132">
    <property type="component" value="Unassembled WGS sequence"/>
</dbReference>
<evidence type="ECO:0000256" key="6">
    <source>
        <dbReference type="ARBA" id="ARBA00023136"/>
    </source>
</evidence>
<evidence type="ECO:0000313" key="10">
    <source>
        <dbReference type="EMBL" id="KAG4415019.1"/>
    </source>
</evidence>
<sequence length="791" mass="89108">MAASESSTFASRAYPTESIQSQSEEENDSVKRDFYPFHEGKNVFVTTTPYQGHRRSLGGKMNSISAPAGAAIRRASHIVFNSVNMFREPEGTFDLQINEVRRVSASYFRPNTHFDGRRNTFAGELGRKPSLQPADIPELASIVRADDDPDDFIIQRLADHDDIDHMAPWKRYLYATSPLWGVLTLGSYFSYLVMRILIMVHAQNAVNKIFWLAWTFIAVEFGVAIPMVMHRVWSMLIVRGRRRPKLRLLGNQVPSVDVVITCCGEDADLVFNTALAACNIDYPADRFRVMVLDDGASARLKTLVEDPNKHTFSNMYYYSRPNPGVPHHFKVGNLNYALAQTKLLPGGAANFFAALDADMIPTKDWLRALLPHMLQDNKCSMACPPQQFYNLPTDDLLCQSLDTFVHISEPVKDALGVAWCTGSGYVMRRDALDSIGNFPLGSLAEDVCTSSMFLGAGWNTAFVHEPLQYGTVPDSFTGHLKQRTRWTIGKIQTSLKLRFCLFGPLVKQMSIMQKLSGFVYTISSLFTIFLVMSLFTVPVVLYQGGTMVPYATRAQLVLLIRLNFLAMITGRINEYITYLPSGYFVGQRDARSMLWMAPYHAMSVIQSFLLPSWLGGKIAVFTSSGSLSCELNERDKTLRAPLIRRLRVILVDCKAWLHLTYILFALGSVVLSVYRVAVSTNNKHPDPSRHVTSTESYLLDILTHAGWPPMLWLVCMMSCWVPIQYALFPPTVPSVDVLLKREERKEGGLGPAYPTEEAKKTKQSKTHIFHEIQYTALCLYQAVVFAWSFYL</sequence>
<feature type="region of interest" description="Disordered" evidence="7">
    <location>
        <begin position="1"/>
        <end position="29"/>
    </location>
</feature>
<dbReference type="Gene3D" id="3.90.550.10">
    <property type="entry name" value="Spore Coat Polysaccharide Biosynthesis Protein SpsA, Chain A"/>
    <property type="match status" value="1"/>
</dbReference>
<reference evidence="10" key="1">
    <citation type="submission" date="2021-02" db="EMBL/GenBank/DDBJ databases">
        <title>Genome sequence Cadophora malorum strain M34.</title>
        <authorList>
            <person name="Stefanovic E."/>
            <person name="Vu D."/>
            <person name="Scully C."/>
            <person name="Dijksterhuis J."/>
            <person name="Roader J."/>
            <person name="Houbraken J."/>
        </authorList>
    </citation>
    <scope>NUCLEOTIDE SEQUENCE</scope>
    <source>
        <strain evidence="10">M34</strain>
    </source>
</reference>
<feature type="compositionally biased region" description="Polar residues" evidence="7">
    <location>
        <begin position="1"/>
        <end position="10"/>
    </location>
</feature>